<accession>A0ABT9YAY4</accession>
<evidence type="ECO:0000313" key="2">
    <source>
        <dbReference type="Proteomes" id="UP001239167"/>
    </source>
</evidence>
<dbReference type="InterPro" id="IPR037126">
    <property type="entry name" value="PdaC/RsiV-like_sf"/>
</dbReference>
<name>A0ABT9YAY4_9FIRM</name>
<proteinExistence type="predicted"/>
<reference evidence="1 2" key="1">
    <citation type="submission" date="2023-07" db="EMBL/GenBank/DDBJ databases">
        <title>Genomic Encyclopedia of Type Strains, Phase IV (KMG-IV): sequencing the most valuable type-strain genomes for metagenomic binning, comparative biology and taxonomic classification.</title>
        <authorList>
            <person name="Goeker M."/>
        </authorList>
    </citation>
    <scope>NUCLEOTIDE SEQUENCE [LARGE SCALE GENOMIC DNA]</scope>
    <source>
        <strain evidence="1 2">DSM 16980</strain>
    </source>
</reference>
<sequence length="218" mass="24579">MPKVIFKLTLMLFTVVLLCMGTVYAGSKKITPSDVTSVNFYLGNEKSEYPIVRTADFDASYKINKDIELYLADMRAAFDSSDDVTSSFSYKLHYEDSQTLSLTFNEYRYHDHAAHGSYYIHGAVYDKTTGEQVPLEHYLVFTPQQLQESIDNNTAKIYGGDGTTSLSADEISKITYIPADYYLLKRPDGMYIGLLYPPYELAPWAAGIIHIVLPMPKG</sequence>
<dbReference type="RefSeq" id="WP_307225269.1">
    <property type="nucleotide sequence ID" value="NZ_CP116940.1"/>
</dbReference>
<evidence type="ECO:0000313" key="1">
    <source>
        <dbReference type="EMBL" id="MDQ0204993.1"/>
    </source>
</evidence>
<protein>
    <recommendedName>
        <fullName evidence="3">DUF3298 domain-containing protein</fullName>
    </recommendedName>
</protein>
<dbReference type="Gene3D" id="3.30.565.40">
    <property type="entry name" value="Fervidobacterium nodosum Rt17-B1 like"/>
    <property type="match status" value="1"/>
</dbReference>
<gene>
    <name evidence="1" type="ORF">J2S01_002730</name>
</gene>
<keyword evidence="2" id="KW-1185">Reference proteome</keyword>
<dbReference type="Proteomes" id="UP001239167">
    <property type="component" value="Unassembled WGS sequence"/>
</dbReference>
<dbReference type="EMBL" id="JAUSUE010000025">
    <property type="protein sequence ID" value="MDQ0204993.1"/>
    <property type="molecule type" value="Genomic_DNA"/>
</dbReference>
<organism evidence="1 2">
    <name type="scientific">Pectinatus haikarae</name>
    <dbReference type="NCBI Taxonomy" id="349096"/>
    <lineage>
        <taxon>Bacteria</taxon>
        <taxon>Bacillati</taxon>
        <taxon>Bacillota</taxon>
        <taxon>Negativicutes</taxon>
        <taxon>Selenomonadales</taxon>
        <taxon>Selenomonadaceae</taxon>
        <taxon>Pectinatus</taxon>
    </lineage>
</organism>
<comment type="caution">
    <text evidence="1">The sequence shown here is derived from an EMBL/GenBank/DDBJ whole genome shotgun (WGS) entry which is preliminary data.</text>
</comment>
<dbReference type="Gene3D" id="3.90.640.20">
    <property type="entry name" value="Heat-shock cognate protein, ATPase"/>
    <property type="match status" value="1"/>
</dbReference>
<evidence type="ECO:0008006" key="3">
    <source>
        <dbReference type="Google" id="ProtNLM"/>
    </source>
</evidence>